<protein>
    <submittedName>
        <fullName evidence="4">T9SS type A sorting domain-containing protein</fullName>
    </submittedName>
</protein>
<dbReference type="PANTHER" id="PTHR35580">
    <property type="entry name" value="CELL SURFACE GLYCOPROTEIN (S-LAYER PROTEIN)-LIKE PROTEIN"/>
    <property type="match status" value="1"/>
</dbReference>
<dbReference type="SUPFAM" id="SSF63829">
    <property type="entry name" value="Calcium-dependent phosphotriesterase"/>
    <property type="match status" value="2"/>
</dbReference>
<evidence type="ECO:0000256" key="1">
    <source>
        <dbReference type="ARBA" id="ARBA00022729"/>
    </source>
</evidence>
<gene>
    <name evidence="4" type="ORF">ACFPVY_07860</name>
</gene>
<accession>A0ABW1PLQ2</accession>
<dbReference type="InterPro" id="IPR052918">
    <property type="entry name" value="Motility_Chemotaxis_Reg"/>
</dbReference>
<organism evidence="4 5">
    <name type="scientific">Flavobacterium qiangtangense</name>
    <dbReference type="NCBI Taxonomy" id="1442595"/>
    <lineage>
        <taxon>Bacteria</taxon>
        <taxon>Pseudomonadati</taxon>
        <taxon>Bacteroidota</taxon>
        <taxon>Flavobacteriia</taxon>
        <taxon>Flavobacteriales</taxon>
        <taxon>Flavobacteriaceae</taxon>
        <taxon>Flavobacterium</taxon>
    </lineage>
</organism>
<evidence type="ECO:0000313" key="4">
    <source>
        <dbReference type="EMBL" id="MFC6096561.1"/>
    </source>
</evidence>
<comment type="caution">
    <text evidence="4">The sequence shown here is derived from an EMBL/GenBank/DDBJ whole genome shotgun (WGS) entry which is preliminary data.</text>
</comment>
<feature type="chain" id="PRO_5046675056" evidence="2">
    <location>
        <begin position="18"/>
        <end position="570"/>
    </location>
</feature>
<reference evidence="5" key="1">
    <citation type="journal article" date="2019" name="Int. J. Syst. Evol. Microbiol.">
        <title>The Global Catalogue of Microorganisms (GCM) 10K type strain sequencing project: providing services to taxonomists for standard genome sequencing and annotation.</title>
        <authorList>
            <consortium name="The Broad Institute Genomics Platform"/>
            <consortium name="The Broad Institute Genome Sequencing Center for Infectious Disease"/>
            <person name="Wu L."/>
            <person name="Ma J."/>
        </authorList>
    </citation>
    <scope>NUCLEOTIDE SEQUENCE [LARGE SCALE GENOMIC DNA]</scope>
    <source>
        <strain evidence="5">CCUG 49679</strain>
    </source>
</reference>
<dbReference type="RefSeq" id="WP_379791416.1">
    <property type="nucleotide sequence ID" value="NZ_JBHSQB010000007.1"/>
</dbReference>
<dbReference type="NCBIfam" id="TIGR04183">
    <property type="entry name" value="Por_Secre_tail"/>
    <property type="match status" value="1"/>
</dbReference>
<sequence>MKKITLLILFISTYANMSGQEWVWAKSFQSNDYSAFYNTFIDSNKNIYTLGTFNTSTATIGNVTLTNSSEPPTVPTIQYSDAFITKHDSDGNLVFAKHFTGSKFESFSSITFDGANNFYVTGYFNGNIVLGTNTYESQNNETKSFIGKFDLDGNLIWTKQINYHGNSILKTKNGFLYLAGTHSGNTYTYDNLVTPSANYTAVVDFMDKTFVAKLDLSGNAIWLKSSTYNGTASIQNPHRVGTQPKGLTVDTNGNVFVAGHFFSNSTTFGTQTLTRNASSGNANLFIAKFDSSGNFGWASTAVTSSSSHSQVNDIQADNSNNIFLIGTVYNSTANFGGSTISFFGNSGSYLTKYNTNGVVSWVKGGRIATDALPNANLGNNSFDKIYFDASNNIYVSGVFSGYINFGNNYFVQNQNFATNLFSVKFDQSGLASDFYKIADVAQSREVKILDIQGSTYYYSGRLNDPTLTLGTINLQNATSGQTFLAKRDASLATKEFSLSNSIYPNPANSFVTISNFQENMQYKIFDITGKLVKENKLDSANLSVEELSSGNYILQIENGKSKESFKLVKN</sequence>
<dbReference type="InterPro" id="IPR026444">
    <property type="entry name" value="Secre_tail"/>
</dbReference>
<name>A0ABW1PLQ2_9FLAO</name>
<keyword evidence="5" id="KW-1185">Reference proteome</keyword>
<evidence type="ECO:0000313" key="5">
    <source>
        <dbReference type="Proteomes" id="UP001596287"/>
    </source>
</evidence>
<evidence type="ECO:0000259" key="3">
    <source>
        <dbReference type="Pfam" id="PF18962"/>
    </source>
</evidence>
<dbReference type="Proteomes" id="UP001596287">
    <property type="component" value="Unassembled WGS sequence"/>
</dbReference>
<dbReference type="Pfam" id="PF18962">
    <property type="entry name" value="Por_Secre_tail"/>
    <property type="match status" value="1"/>
</dbReference>
<proteinExistence type="predicted"/>
<feature type="domain" description="Secretion system C-terminal sorting" evidence="3">
    <location>
        <begin position="502"/>
        <end position="567"/>
    </location>
</feature>
<dbReference type="PANTHER" id="PTHR35580:SF1">
    <property type="entry name" value="PHYTASE-LIKE DOMAIN-CONTAINING PROTEIN"/>
    <property type="match status" value="1"/>
</dbReference>
<dbReference type="EMBL" id="JBHSQB010000007">
    <property type="protein sequence ID" value="MFC6096561.1"/>
    <property type="molecule type" value="Genomic_DNA"/>
</dbReference>
<feature type="signal peptide" evidence="2">
    <location>
        <begin position="1"/>
        <end position="17"/>
    </location>
</feature>
<dbReference type="Pfam" id="PF06739">
    <property type="entry name" value="SBBP"/>
    <property type="match status" value="1"/>
</dbReference>
<evidence type="ECO:0000256" key="2">
    <source>
        <dbReference type="SAM" id="SignalP"/>
    </source>
</evidence>
<keyword evidence="1 2" id="KW-0732">Signal</keyword>
<dbReference type="InterPro" id="IPR010620">
    <property type="entry name" value="SBBP_repeat"/>
</dbReference>